<sequence>MRNRNHTEAIVVFKPYKQPRSVVSCNSVFSSENIPKALWLPNWFTKAAVFLWGLRLSAASPSKWSLTANKTPSKDLPIKPSSKKVCSMAMDLLCPRNILMPERRGTFFFFFFIFERFCFFFVVWRAEKRAGSIRAAYLECAMSDRDRHRTTEPFLQVAEFLSASSRLGAILDLPRRFAETQSSRTAFLEGDHSTFSCLPGKHQSLLSTLALSTPGEGLSIKQKEGWILDLLLHPQLLSEPRRSQKQGSKILLYSRKRELASGI</sequence>
<dbReference type="EMBL" id="BPLR01006640">
    <property type="protein sequence ID" value="GIY11360.1"/>
    <property type="molecule type" value="Genomic_DNA"/>
</dbReference>
<keyword evidence="3" id="KW-1185">Reference proteome</keyword>
<accession>A0AAV4QTD5</accession>
<evidence type="ECO:0000313" key="2">
    <source>
        <dbReference type="EMBL" id="GIY11360.1"/>
    </source>
</evidence>
<keyword evidence="1" id="KW-0472">Membrane</keyword>
<name>A0AAV4QTD5_CAEEX</name>
<keyword evidence="1" id="KW-1133">Transmembrane helix</keyword>
<proteinExistence type="predicted"/>
<protein>
    <submittedName>
        <fullName evidence="2">Uncharacterized protein</fullName>
    </submittedName>
</protein>
<evidence type="ECO:0000256" key="1">
    <source>
        <dbReference type="SAM" id="Phobius"/>
    </source>
</evidence>
<gene>
    <name evidence="2" type="ORF">CEXT_506421</name>
</gene>
<keyword evidence="1" id="KW-0812">Transmembrane</keyword>
<feature type="transmembrane region" description="Helical" evidence="1">
    <location>
        <begin position="106"/>
        <end position="124"/>
    </location>
</feature>
<evidence type="ECO:0000313" key="3">
    <source>
        <dbReference type="Proteomes" id="UP001054945"/>
    </source>
</evidence>
<dbReference type="AlphaFoldDB" id="A0AAV4QTD5"/>
<organism evidence="2 3">
    <name type="scientific">Caerostris extrusa</name>
    <name type="common">Bark spider</name>
    <name type="synonym">Caerostris bankana</name>
    <dbReference type="NCBI Taxonomy" id="172846"/>
    <lineage>
        <taxon>Eukaryota</taxon>
        <taxon>Metazoa</taxon>
        <taxon>Ecdysozoa</taxon>
        <taxon>Arthropoda</taxon>
        <taxon>Chelicerata</taxon>
        <taxon>Arachnida</taxon>
        <taxon>Araneae</taxon>
        <taxon>Araneomorphae</taxon>
        <taxon>Entelegynae</taxon>
        <taxon>Araneoidea</taxon>
        <taxon>Araneidae</taxon>
        <taxon>Caerostris</taxon>
    </lineage>
</organism>
<reference evidence="2 3" key="1">
    <citation type="submission" date="2021-06" db="EMBL/GenBank/DDBJ databases">
        <title>Caerostris extrusa draft genome.</title>
        <authorList>
            <person name="Kono N."/>
            <person name="Arakawa K."/>
        </authorList>
    </citation>
    <scope>NUCLEOTIDE SEQUENCE [LARGE SCALE GENOMIC DNA]</scope>
</reference>
<comment type="caution">
    <text evidence="2">The sequence shown here is derived from an EMBL/GenBank/DDBJ whole genome shotgun (WGS) entry which is preliminary data.</text>
</comment>
<dbReference type="Proteomes" id="UP001054945">
    <property type="component" value="Unassembled WGS sequence"/>
</dbReference>